<dbReference type="Proteomes" id="UP000029964">
    <property type="component" value="Unassembled WGS sequence"/>
</dbReference>
<evidence type="ECO:0000313" key="2">
    <source>
        <dbReference type="EMBL" id="KFH45034.1"/>
    </source>
</evidence>
<keyword evidence="3" id="KW-1185">Reference proteome</keyword>
<reference evidence="3" key="1">
    <citation type="journal article" date="2014" name="Genome Announc.">
        <title>Genome sequence and annotation of Acremonium chrysogenum, producer of the beta-lactam antibiotic cephalosporin C.</title>
        <authorList>
            <person name="Terfehr D."/>
            <person name="Dahlmann T.A."/>
            <person name="Specht T."/>
            <person name="Zadra I."/>
            <person name="Kuernsteiner H."/>
            <person name="Kueck U."/>
        </authorList>
    </citation>
    <scope>NUCLEOTIDE SEQUENCE [LARGE SCALE GENOMIC DNA]</scope>
    <source>
        <strain evidence="3">ATCC 11550 / CBS 779.69 / DSM 880 / IAM 14645 / JCM 23072 / IMI 49137</strain>
    </source>
</reference>
<gene>
    <name evidence="2" type="ORF">ACRE_041160</name>
</gene>
<dbReference type="PANTHER" id="PTHR32487">
    <property type="entry name" value="3-OXO-DELTA(4,5)-STEROID 5-BETA-REDUCTASE"/>
    <property type="match status" value="1"/>
</dbReference>
<dbReference type="HOGENOM" id="CLU_030125_2_0_1"/>
<dbReference type="Pfam" id="PF22917">
    <property type="entry name" value="PRISE"/>
    <property type="match status" value="1"/>
</dbReference>
<dbReference type="Gene3D" id="3.40.50.720">
    <property type="entry name" value="NAD(P)-binding Rossmann-like Domain"/>
    <property type="match status" value="1"/>
</dbReference>
<comment type="caution">
    <text evidence="2">The sequence shown here is derived from an EMBL/GenBank/DDBJ whole genome shotgun (WGS) entry which is preliminary data.</text>
</comment>
<dbReference type="PANTHER" id="PTHR32487:SF8">
    <property type="entry name" value="NAD-DEPENDENT EPIMERASE_DEHYDRATASE DOMAIN-CONTAINING PROTEIN"/>
    <property type="match status" value="1"/>
</dbReference>
<sequence>MSTESKNVALVFGASGISGWAVTKNLLSYPTATTFSRVIGLTNRPVDLENIQLPTDDSRLEIYSGINLRGELSEVVALMKDKIPNVDQVTHMYYCAYSNATAYSQDVMQLRDLNVHMTGNAVHATDEVCPNLKFLVLQTGTNNYGVAVFQYQDKIEINPPLKESQPRIPSPYGDEIFYYGQVDLIKEAQKGKSWKWCEVRPDAIVVSASLGFTPGTTSMSFLEPVALFLSLWRYVNGPNAEVPFLGTGPNYRHTNTDSSQDTIAKSEIYLSVVKPDEANGEAFNTADYATPTSWIERWPIMTSYFGLKGTPPIEPAETTYPADKWWNEHQDDYKRMCAEYGLRERQIPPESWIFTLVAGYSYLKRDRHMSLDKIRSLGFNEELQVGEGHFIGFGRMVAANIIPKPEILLEGTHGL</sequence>
<dbReference type="CDD" id="cd08948">
    <property type="entry name" value="5beta-POR_like_SDR_a"/>
    <property type="match status" value="1"/>
</dbReference>
<dbReference type="STRING" id="857340.A0A086T6Q2"/>
<dbReference type="InterPro" id="IPR036291">
    <property type="entry name" value="NAD(P)-bd_dom_sf"/>
</dbReference>
<feature type="domain" description="PRISE-like Rossmann-fold" evidence="1">
    <location>
        <begin position="9"/>
        <end position="403"/>
    </location>
</feature>
<evidence type="ECO:0000313" key="3">
    <source>
        <dbReference type="Proteomes" id="UP000029964"/>
    </source>
</evidence>
<proteinExistence type="predicted"/>
<accession>A0A086T6Q2</accession>
<dbReference type="EMBL" id="JPKY01000038">
    <property type="protein sequence ID" value="KFH45034.1"/>
    <property type="molecule type" value="Genomic_DNA"/>
</dbReference>
<dbReference type="SUPFAM" id="SSF51735">
    <property type="entry name" value="NAD(P)-binding Rossmann-fold domains"/>
    <property type="match status" value="1"/>
</dbReference>
<dbReference type="OrthoDB" id="1731983at2759"/>
<dbReference type="AlphaFoldDB" id="A0A086T6Q2"/>
<organism evidence="2 3">
    <name type="scientific">Hapsidospora chrysogenum (strain ATCC 11550 / CBS 779.69 / DSM 880 / IAM 14645 / JCM 23072 / IMI 49137)</name>
    <name type="common">Acremonium chrysogenum</name>
    <dbReference type="NCBI Taxonomy" id="857340"/>
    <lineage>
        <taxon>Eukaryota</taxon>
        <taxon>Fungi</taxon>
        <taxon>Dikarya</taxon>
        <taxon>Ascomycota</taxon>
        <taxon>Pezizomycotina</taxon>
        <taxon>Sordariomycetes</taxon>
        <taxon>Hypocreomycetidae</taxon>
        <taxon>Hypocreales</taxon>
        <taxon>Bionectriaceae</taxon>
        <taxon>Hapsidospora</taxon>
    </lineage>
</organism>
<protein>
    <submittedName>
        <fullName evidence="2">3-oxo-Delta(4,5)-steroid 5-beta-reductase-like protein</fullName>
    </submittedName>
</protein>
<dbReference type="InterPro" id="IPR055222">
    <property type="entry name" value="PRISE-like_Rossmann-fold"/>
</dbReference>
<evidence type="ECO:0000259" key="1">
    <source>
        <dbReference type="Pfam" id="PF22917"/>
    </source>
</evidence>
<name>A0A086T6Q2_HAPC1</name>